<dbReference type="InterPro" id="IPR018490">
    <property type="entry name" value="cNMP-bd_dom_sf"/>
</dbReference>
<dbReference type="EMBL" id="JAOZEW010000001">
    <property type="protein sequence ID" value="MCV9926129.1"/>
    <property type="molecule type" value="Genomic_DNA"/>
</dbReference>
<dbReference type="Gene3D" id="2.60.120.10">
    <property type="entry name" value="Jelly Rolls"/>
    <property type="match status" value="1"/>
</dbReference>
<dbReference type="Pfam" id="PF00027">
    <property type="entry name" value="cNMP_binding"/>
    <property type="match status" value="1"/>
</dbReference>
<gene>
    <name evidence="2" type="ORF">OIU83_00555</name>
</gene>
<dbReference type="SUPFAM" id="SSF51206">
    <property type="entry name" value="cAMP-binding domain-like"/>
    <property type="match status" value="1"/>
</dbReference>
<dbReference type="Proteomes" id="UP001151079">
    <property type="component" value="Unassembled WGS sequence"/>
</dbReference>
<reference evidence="2" key="1">
    <citation type="submission" date="2022-10" db="EMBL/GenBank/DDBJ databases">
        <title>Two novel species of Flavobacterium.</title>
        <authorList>
            <person name="Liu Q."/>
            <person name="Xin Y.-H."/>
        </authorList>
    </citation>
    <scope>NUCLEOTIDE SEQUENCE</scope>
    <source>
        <strain evidence="2">LS1R49</strain>
    </source>
</reference>
<comment type="caution">
    <text evidence="2">The sequence shown here is derived from an EMBL/GenBank/DDBJ whole genome shotgun (WGS) entry which is preliminary data.</text>
</comment>
<organism evidence="2 3">
    <name type="scientific">Flavobacterium shii</name>
    <dbReference type="NCBI Taxonomy" id="2987687"/>
    <lineage>
        <taxon>Bacteria</taxon>
        <taxon>Pseudomonadati</taxon>
        <taxon>Bacteroidota</taxon>
        <taxon>Flavobacteriia</taxon>
        <taxon>Flavobacteriales</taxon>
        <taxon>Flavobacteriaceae</taxon>
        <taxon>Flavobacterium</taxon>
    </lineage>
</organism>
<dbReference type="PROSITE" id="PS50042">
    <property type="entry name" value="CNMP_BINDING_3"/>
    <property type="match status" value="1"/>
</dbReference>
<sequence length="190" mass="22822">MQPNLIQHIKKYIELNDEQTQLVLANIKPISIKKKSYLLEEGQICSSLYFVEKGCLRFFFINEKGTEQITQFAIENWWISDYMSFDTQSPSQFYIQAIENTVVYVFDYHNQEKVFSQLPQLERYFRLILLKAYSAAQMRIKYLFDFSKEESYQHFASRFPEFVQRIPQYMLASHLNLTPEYLSEIRKKTD</sequence>
<keyword evidence="3" id="KW-1185">Reference proteome</keyword>
<dbReference type="RefSeq" id="WP_264204337.1">
    <property type="nucleotide sequence ID" value="NZ_JAOZEW010000001.1"/>
</dbReference>
<dbReference type="InterPro" id="IPR014710">
    <property type="entry name" value="RmlC-like_jellyroll"/>
</dbReference>
<proteinExistence type="predicted"/>
<accession>A0A9X3C3W3</accession>
<dbReference type="InterPro" id="IPR000595">
    <property type="entry name" value="cNMP-bd_dom"/>
</dbReference>
<feature type="domain" description="Cyclic nucleotide-binding" evidence="1">
    <location>
        <begin position="11"/>
        <end position="132"/>
    </location>
</feature>
<protein>
    <submittedName>
        <fullName evidence="2">Crp/Fnr family transcriptional regulator</fullName>
    </submittedName>
</protein>
<evidence type="ECO:0000313" key="3">
    <source>
        <dbReference type="Proteomes" id="UP001151079"/>
    </source>
</evidence>
<name>A0A9X3C3W3_9FLAO</name>
<evidence type="ECO:0000259" key="1">
    <source>
        <dbReference type="PROSITE" id="PS50042"/>
    </source>
</evidence>
<dbReference type="AlphaFoldDB" id="A0A9X3C3W3"/>
<dbReference type="CDD" id="cd00038">
    <property type="entry name" value="CAP_ED"/>
    <property type="match status" value="1"/>
</dbReference>
<evidence type="ECO:0000313" key="2">
    <source>
        <dbReference type="EMBL" id="MCV9926129.1"/>
    </source>
</evidence>